<keyword evidence="5" id="KW-1185">Reference proteome</keyword>
<dbReference type="EMBL" id="CP058649">
    <property type="protein sequence ID" value="QUI22125.1"/>
    <property type="molecule type" value="Genomic_DNA"/>
</dbReference>
<evidence type="ECO:0000259" key="2">
    <source>
        <dbReference type="Pfam" id="PF20736"/>
    </source>
</evidence>
<dbReference type="Pfam" id="PF20737">
    <property type="entry name" value="Glyco_hydro127C"/>
    <property type="match status" value="1"/>
</dbReference>
<dbReference type="InterPro" id="IPR049046">
    <property type="entry name" value="Beta-AFase-like_GH127_middle"/>
</dbReference>
<dbReference type="RefSeq" id="WP_212697603.1">
    <property type="nucleotide sequence ID" value="NZ_CP058649.1"/>
</dbReference>
<dbReference type="Proteomes" id="UP000683246">
    <property type="component" value="Chromosome"/>
</dbReference>
<name>A0A8J8MI73_9FIRM</name>
<dbReference type="AlphaFoldDB" id="A0A8J8MI73"/>
<dbReference type="InterPro" id="IPR008928">
    <property type="entry name" value="6-hairpin_glycosidase_sf"/>
</dbReference>
<feature type="domain" description="Non-reducing end beta-L-arabinofuranosidase-like GH127 catalytic" evidence="1">
    <location>
        <begin position="16"/>
        <end position="409"/>
    </location>
</feature>
<accession>A0A8J8MI73</accession>
<sequence length="624" mass="71063">MKTIKKYQPPNLGESKLTSGFWFERTENYMHIIQSMENTLLDDKNAARLINFAIAAGEAKGAFYRNDWSDGDCYKFIEGCANQYAVTGDQRITDLMEPYIPWIEKAQEHDGYINTQITLTHIKRWEDPKHHELYNLGHLFTAGVTYYEATGDKRLLDVAIKAADNLCTVFLPINEELADFGFNPSQIMGLMDLYDVTGNEDYLTLADTFITMRGMKPTKGDFNQNRVPLRKESKPVGHAVMAAYLYAGAADVYGYTQDKTLFTSLERIWQDMINKRIYITGGVCPLYSGISERGDNVHEAFGDEYDLPHRIAYNETCANIGIAMWARRMYNLTGEATYGDWMENILYNAGISGASLDMTSYFYANPLAHRAKEHIKPTFNQYAHVPNKRFKTFTCWCCPPQLWRTFSGMPRWVYAVSDKGVSINLFTGCELDTKLRNGEPVKVVMETNYPWDKEVVIMIEQAPTDGMTLQYLIPSWCSKAKVNGHAKDPGVYEAVVKTGDKITLQLPMEAVFYEANPMVEQANGMVAVKRGPVVYCLEGHDIEGAYAMDELALSVEEGMEEVVIDELPYEMIGLKTHMYYKPKGQGLYHPRTPVEDKKVPVRLIPYFAWANRSEEDMSVWLNRA</sequence>
<dbReference type="InterPro" id="IPR049174">
    <property type="entry name" value="Beta-AFase-like"/>
</dbReference>
<dbReference type="GO" id="GO:0005975">
    <property type="term" value="P:carbohydrate metabolic process"/>
    <property type="evidence" value="ECO:0007669"/>
    <property type="project" value="InterPro"/>
</dbReference>
<reference evidence="4" key="1">
    <citation type="submission" date="2020-07" db="EMBL/GenBank/DDBJ databases">
        <title>Vallitalea pronyensis genome.</title>
        <authorList>
            <person name="Postec A."/>
        </authorList>
    </citation>
    <scope>NUCLEOTIDE SEQUENCE</scope>
    <source>
        <strain evidence="4">FatNI3</strain>
    </source>
</reference>
<dbReference type="PANTHER" id="PTHR43465:SF1">
    <property type="entry name" value="NON-REDUCING END BETA-L-ARABINOFURANOSIDASE"/>
    <property type="match status" value="1"/>
</dbReference>
<dbReference type="Gene3D" id="1.50.10.20">
    <property type="match status" value="1"/>
</dbReference>
<dbReference type="GO" id="GO:0016787">
    <property type="term" value="F:hydrolase activity"/>
    <property type="evidence" value="ECO:0007669"/>
    <property type="project" value="UniProtKB-KW"/>
</dbReference>
<proteinExistence type="predicted"/>
<organism evidence="4 5">
    <name type="scientific">Vallitalea pronyensis</name>
    <dbReference type="NCBI Taxonomy" id="1348613"/>
    <lineage>
        <taxon>Bacteria</taxon>
        <taxon>Bacillati</taxon>
        <taxon>Bacillota</taxon>
        <taxon>Clostridia</taxon>
        <taxon>Lachnospirales</taxon>
        <taxon>Vallitaleaceae</taxon>
        <taxon>Vallitalea</taxon>
    </lineage>
</organism>
<dbReference type="SUPFAM" id="SSF48208">
    <property type="entry name" value="Six-hairpin glycosidases"/>
    <property type="match status" value="1"/>
</dbReference>
<evidence type="ECO:0000313" key="5">
    <source>
        <dbReference type="Proteomes" id="UP000683246"/>
    </source>
</evidence>
<dbReference type="KEGG" id="vpy:HZI73_07345"/>
<evidence type="ECO:0000259" key="1">
    <source>
        <dbReference type="Pfam" id="PF07944"/>
    </source>
</evidence>
<dbReference type="Pfam" id="PF07944">
    <property type="entry name" value="Beta-AFase-like_GH127_cat"/>
    <property type="match status" value="1"/>
</dbReference>
<gene>
    <name evidence="4" type="ORF">HZI73_07345</name>
</gene>
<dbReference type="Pfam" id="PF20736">
    <property type="entry name" value="Glyco_hydro127M"/>
    <property type="match status" value="1"/>
</dbReference>
<keyword evidence="4" id="KW-0378">Hydrolase</keyword>
<evidence type="ECO:0000259" key="3">
    <source>
        <dbReference type="Pfam" id="PF20737"/>
    </source>
</evidence>
<dbReference type="PANTHER" id="PTHR43465">
    <property type="entry name" value="DUF1680 DOMAIN PROTEIN (AFU_ORTHOLOGUE AFUA_1G08910)"/>
    <property type="match status" value="1"/>
</dbReference>
<feature type="domain" description="Non-reducing end beta-L-arabinofuranosidase-like GH127 middle" evidence="2">
    <location>
        <begin position="421"/>
        <end position="508"/>
    </location>
</feature>
<protein>
    <submittedName>
        <fullName evidence="4">Glycoside hydrolase family 127 protein</fullName>
    </submittedName>
</protein>
<dbReference type="InterPro" id="IPR012878">
    <property type="entry name" value="Beta-AFase-like_GH127_cat"/>
</dbReference>
<evidence type="ECO:0000313" key="4">
    <source>
        <dbReference type="EMBL" id="QUI22125.1"/>
    </source>
</evidence>
<dbReference type="InterPro" id="IPR049049">
    <property type="entry name" value="Beta-AFase-like_GH127_C"/>
</dbReference>
<feature type="domain" description="Non-reducing end beta-L-arabinofuranosidase-like GH127 C-terminal" evidence="3">
    <location>
        <begin position="512"/>
        <end position="622"/>
    </location>
</feature>